<evidence type="ECO:0000256" key="4">
    <source>
        <dbReference type="ARBA" id="ARBA00022777"/>
    </source>
</evidence>
<gene>
    <name evidence="9" type="ORF">SAMN06295960_3629</name>
</gene>
<feature type="transmembrane region" description="Helical" evidence="7">
    <location>
        <begin position="136"/>
        <end position="153"/>
    </location>
</feature>
<dbReference type="SMART" id="SM00387">
    <property type="entry name" value="HATPase_c"/>
    <property type="match status" value="1"/>
</dbReference>
<evidence type="ECO:0000259" key="8">
    <source>
        <dbReference type="SMART" id="SM00387"/>
    </source>
</evidence>
<dbReference type="OrthoDB" id="9797605at2"/>
<evidence type="ECO:0000256" key="1">
    <source>
        <dbReference type="ARBA" id="ARBA00000085"/>
    </source>
</evidence>
<dbReference type="PANTHER" id="PTHR24421">
    <property type="entry name" value="NITRATE/NITRITE SENSOR PROTEIN NARX-RELATED"/>
    <property type="match status" value="1"/>
</dbReference>
<feature type="transmembrane region" description="Helical" evidence="7">
    <location>
        <begin position="16"/>
        <end position="33"/>
    </location>
</feature>
<dbReference type="RefSeq" id="WP_085496502.1">
    <property type="nucleotide sequence ID" value="NZ_FXAZ01000005.1"/>
</dbReference>
<dbReference type="Pfam" id="PF23540">
    <property type="entry name" value="DesK_N"/>
    <property type="match status" value="1"/>
</dbReference>
<feature type="transmembrane region" description="Helical" evidence="7">
    <location>
        <begin position="112"/>
        <end position="130"/>
    </location>
</feature>
<evidence type="ECO:0000313" key="9">
    <source>
        <dbReference type="EMBL" id="SMG53977.1"/>
    </source>
</evidence>
<dbReference type="Gene3D" id="1.20.5.1930">
    <property type="match status" value="1"/>
</dbReference>
<feature type="coiled-coil region" evidence="6">
    <location>
        <begin position="159"/>
        <end position="186"/>
    </location>
</feature>
<evidence type="ECO:0000256" key="7">
    <source>
        <dbReference type="SAM" id="Phobius"/>
    </source>
</evidence>
<organism evidence="9 10">
    <name type="scientific">Paenibacillus aquistagni</name>
    <dbReference type="NCBI Taxonomy" id="1852522"/>
    <lineage>
        <taxon>Bacteria</taxon>
        <taxon>Bacillati</taxon>
        <taxon>Bacillota</taxon>
        <taxon>Bacilli</taxon>
        <taxon>Bacillales</taxon>
        <taxon>Paenibacillaceae</taxon>
        <taxon>Paenibacillus</taxon>
    </lineage>
</organism>
<name>A0A1X7LKA3_9BACL</name>
<keyword evidence="7" id="KW-0472">Membrane</keyword>
<evidence type="ECO:0000256" key="3">
    <source>
        <dbReference type="ARBA" id="ARBA00022679"/>
    </source>
</evidence>
<dbReference type="GO" id="GO:0046983">
    <property type="term" value="F:protein dimerization activity"/>
    <property type="evidence" value="ECO:0007669"/>
    <property type="project" value="InterPro"/>
</dbReference>
<dbReference type="InterPro" id="IPR056374">
    <property type="entry name" value="DesK/YvfT_N"/>
</dbReference>
<dbReference type="InterPro" id="IPR050482">
    <property type="entry name" value="Sensor_HK_TwoCompSys"/>
</dbReference>
<evidence type="ECO:0000313" key="10">
    <source>
        <dbReference type="Proteomes" id="UP000193834"/>
    </source>
</evidence>
<keyword evidence="7" id="KW-1133">Transmembrane helix</keyword>
<dbReference type="Proteomes" id="UP000193834">
    <property type="component" value="Unassembled WGS sequence"/>
</dbReference>
<dbReference type="Pfam" id="PF07730">
    <property type="entry name" value="HisKA_3"/>
    <property type="match status" value="1"/>
</dbReference>
<dbReference type="EMBL" id="FXAZ01000005">
    <property type="protein sequence ID" value="SMG53977.1"/>
    <property type="molecule type" value="Genomic_DNA"/>
</dbReference>
<evidence type="ECO:0000256" key="6">
    <source>
        <dbReference type="SAM" id="Coils"/>
    </source>
</evidence>
<evidence type="ECO:0000256" key="5">
    <source>
        <dbReference type="ARBA" id="ARBA00023012"/>
    </source>
</evidence>
<dbReference type="AlphaFoldDB" id="A0A1X7LKA3"/>
<keyword evidence="10" id="KW-1185">Reference proteome</keyword>
<keyword evidence="5" id="KW-0902">Two-component regulatory system</keyword>
<dbReference type="InterPro" id="IPR003594">
    <property type="entry name" value="HATPase_dom"/>
</dbReference>
<feature type="transmembrane region" description="Helical" evidence="7">
    <location>
        <begin position="68"/>
        <end position="84"/>
    </location>
</feature>
<feature type="domain" description="Histidine kinase/HSP90-like ATPase" evidence="8">
    <location>
        <begin position="283"/>
        <end position="378"/>
    </location>
</feature>
<dbReference type="GO" id="GO:0016020">
    <property type="term" value="C:membrane"/>
    <property type="evidence" value="ECO:0007669"/>
    <property type="project" value="InterPro"/>
</dbReference>
<protein>
    <recommendedName>
        <fullName evidence="2">histidine kinase</fullName>
        <ecNumber evidence="2">2.7.13.3</ecNumber>
    </recommendedName>
</protein>
<proteinExistence type="predicted"/>
<feature type="transmembrane region" description="Helical" evidence="7">
    <location>
        <begin position="39"/>
        <end position="56"/>
    </location>
</feature>
<keyword evidence="6" id="KW-0175">Coiled coil</keyword>
<keyword evidence="3" id="KW-0808">Transferase</keyword>
<keyword evidence="7" id="KW-0812">Transmembrane</keyword>
<reference evidence="9 10" key="1">
    <citation type="submission" date="2017-04" db="EMBL/GenBank/DDBJ databases">
        <authorList>
            <person name="Afonso C.L."/>
            <person name="Miller P.J."/>
            <person name="Scott M.A."/>
            <person name="Spackman E."/>
            <person name="Goraichik I."/>
            <person name="Dimitrov K.M."/>
            <person name="Suarez D.L."/>
            <person name="Swayne D.E."/>
        </authorList>
    </citation>
    <scope>NUCLEOTIDE SEQUENCE [LARGE SCALE GENOMIC DNA]</scope>
    <source>
        <strain evidence="9 10">11</strain>
    </source>
</reference>
<evidence type="ECO:0000256" key="2">
    <source>
        <dbReference type="ARBA" id="ARBA00012438"/>
    </source>
</evidence>
<dbReference type="CDD" id="cd16917">
    <property type="entry name" value="HATPase_UhpB-NarQ-NarX-like"/>
    <property type="match status" value="1"/>
</dbReference>
<comment type="catalytic activity">
    <reaction evidence="1">
        <text>ATP + protein L-histidine = ADP + protein N-phospho-L-histidine.</text>
        <dbReference type="EC" id="2.7.13.3"/>
    </reaction>
</comment>
<dbReference type="Gene3D" id="3.30.565.10">
    <property type="entry name" value="Histidine kinase-like ATPase, C-terminal domain"/>
    <property type="match status" value="1"/>
</dbReference>
<dbReference type="Pfam" id="PF02518">
    <property type="entry name" value="HATPase_c"/>
    <property type="match status" value="1"/>
</dbReference>
<dbReference type="EC" id="2.7.13.3" evidence="2"/>
<accession>A0A1X7LKA3</accession>
<dbReference type="SUPFAM" id="SSF55874">
    <property type="entry name" value="ATPase domain of HSP90 chaperone/DNA topoisomerase II/histidine kinase"/>
    <property type="match status" value="1"/>
</dbReference>
<dbReference type="GO" id="GO:0000155">
    <property type="term" value="F:phosphorelay sensor kinase activity"/>
    <property type="evidence" value="ECO:0007669"/>
    <property type="project" value="InterPro"/>
</dbReference>
<keyword evidence="4 9" id="KW-0418">Kinase</keyword>
<dbReference type="PANTHER" id="PTHR24421:SF63">
    <property type="entry name" value="SENSOR HISTIDINE KINASE DESK"/>
    <property type="match status" value="1"/>
</dbReference>
<dbReference type="InterPro" id="IPR011712">
    <property type="entry name" value="Sig_transdc_His_kin_sub3_dim/P"/>
</dbReference>
<dbReference type="STRING" id="1852522.SAMN06295960_3629"/>
<dbReference type="InterPro" id="IPR036890">
    <property type="entry name" value="HATPase_C_sf"/>
</dbReference>
<sequence>MSLHNLRTFRVFPKRYGFFPYLFLIYLVLPILNLRQEDGWKQIIGYVLLGIFLLTYRQLYMTMHNRFYTFWLSLQMLIVLVMSIAYDPSYLYMGFFPANFIGWYQDDRKFRIALGLLVVVELVPVFYHGMLGSSGALYFLPFLIIMLLSPFGVRSMIRRAELEQELDQANARIKELVKSEERARIARDLHDTLGHTLSLITLKSQLVHRLIDKDPAKAQQETKEIEQTSRAALNQVRELVSNMRAATIPEELRSAETILQTAGIQVKIDWYKEEKMTEEIPALIHNIVSMCLREAVTNVVKHSQASHCWIQVERTKEGLCCTIRDDGIGVQERQADQTRKSGGNGLKGMKERLALLEGQLTIEHGEGTLVVIEVPLIEKEQVNSK</sequence>